<evidence type="ECO:0000313" key="3">
    <source>
        <dbReference type="Proteomes" id="UP001610432"/>
    </source>
</evidence>
<dbReference type="EMBL" id="JBFXLQ010000005">
    <property type="protein sequence ID" value="KAL2870591.1"/>
    <property type="molecule type" value="Genomic_DNA"/>
</dbReference>
<accession>A0ABR4M1B6</accession>
<dbReference type="PANTHER" id="PTHR11373:SF4">
    <property type="entry name" value="DEOXYNUCLEOSIDE TRIPHOSPHATE TRIPHOSPHOHYDROLASE SAMHD1"/>
    <property type="match status" value="1"/>
</dbReference>
<dbReference type="SUPFAM" id="SSF109604">
    <property type="entry name" value="HD-domain/PDEase-like"/>
    <property type="match status" value="1"/>
</dbReference>
<organism evidence="2 3">
    <name type="scientific">Aspergillus lucknowensis</name>
    <dbReference type="NCBI Taxonomy" id="176173"/>
    <lineage>
        <taxon>Eukaryota</taxon>
        <taxon>Fungi</taxon>
        <taxon>Dikarya</taxon>
        <taxon>Ascomycota</taxon>
        <taxon>Pezizomycotina</taxon>
        <taxon>Eurotiomycetes</taxon>
        <taxon>Eurotiomycetidae</taxon>
        <taxon>Eurotiales</taxon>
        <taxon>Aspergillaceae</taxon>
        <taxon>Aspergillus</taxon>
        <taxon>Aspergillus subgen. Nidulantes</taxon>
    </lineage>
</organism>
<dbReference type="Pfam" id="PF01966">
    <property type="entry name" value="HD"/>
    <property type="match status" value="1"/>
</dbReference>
<name>A0ABR4M1B6_9EURO</name>
<dbReference type="InterPro" id="IPR050135">
    <property type="entry name" value="dGTPase-like"/>
</dbReference>
<dbReference type="InterPro" id="IPR006674">
    <property type="entry name" value="HD_domain"/>
</dbReference>
<dbReference type="InterPro" id="IPR003607">
    <property type="entry name" value="HD/PDEase_dom"/>
</dbReference>
<comment type="caution">
    <text evidence="2">The sequence shown here is derived from an EMBL/GenBank/DDBJ whole genome shotgun (WGS) entry which is preliminary data.</text>
</comment>
<dbReference type="RefSeq" id="XP_070889570.1">
    <property type="nucleotide sequence ID" value="XM_071026126.1"/>
</dbReference>
<sequence length="347" mass="39448">MPPLKAGYFQIFDYPSETEVLIRDELYGDHLISEPVLVALLHSQPVLRLQGICQHGVTGFLGHTRQITRLEHSVGAFLLVRILGARVDEQVAALLHDISHTTLSHVVDWALSKPGEESFHEVHKDRYVRDLTDLPRMLGEHGLLAGEVLDESLFPLVEQPAPHLCADRLDYALRDAVGFGKLSLDEVRRLLGSLRAFPDCAHPGRLMVLEDVDLALRLSRAYIAVDREVWSNRAHLDMYRRTGAVIRNVIRQGAITEEQLWKHSDWEFWELLRRTADEEDRRTLERLESEGLPDEGGLSLPTSAKVRTIDPDVYSRDATEVVPLSKVLPSWAAERQEYIHSREMTRG</sequence>
<reference evidence="2 3" key="1">
    <citation type="submission" date="2024-07" db="EMBL/GenBank/DDBJ databases">
        <title>Section-level genome sequencing and comparative genomics of Aspergillus sections Usti and Cavernicolus.</title>
        <authorList>
            <consortium name="Lawrence Berkeley National Laboratory"/>
            <person name="Nybo J.L."/>
            <person name="Vesth T.C."/>
            <person name="Theobald S."/>
            <person name="Frisvad J.C."/>
            <person name="Larsen T.O."/>
            <person name="Kjaerboelling I."/>
            <person name="Rothschild-Mancinelli K."/>
            <person name="Lyhne E.K."/>
            <person name="Kogle M.E."/>
            <person name="Barry K."/>
            <person name="Clum A."/>
            <person name="Na H."/>
            <person name="Ledsgaard L."/>
            <person name="Lin J."/>
            <person name="Lipzen A."/>
            <person name="Kuo A."/>
            <person name="Riley R."/>
            <person name="Mondo S."/>
            <person name="Labutti K."/>
            <person name="Haridas S."/>
            <person name="Pangalinan J."/>
            <person name="Salamov A.A."/>
            <person name="Simmons B.A."/>
            <person name="Magnuson J.K."/>
            <person name="Chen J."/>
            <person name="Drula E."/>
            <person name="Henrissat B."/>
            <person name="Wiebenga A."/>
            <person name="Lubbers R.J."/>
            <person name="Gomes A.C."/>
            <person name="Macurrencykelacurrency M.R."/>
            <person name="Stajich J."/>
            <person name="Grigoriev I.V."/>
            <person name="Mortensen U.H."/>
            <person name="De Vries R.P."/>
            <person name="Baker S.E."/>
            <person name="Andersen M.R."/>
        </authorList>
    </citation>
    <scope>NUCLEOTIDE SEQUENCE [LARGE SCALE GENOMIC DNA]</scope>
    <source>
        <strain evidence="2 3">CBS 449.75</strain>
    </source>
</reference>
<evidence type="ECO:0000259" key="1">
    <source>
        <dbReference type="SMART" id="SM00471"/>
    </source>
</evidence>
<evidence type="ECO:0000313" key="2">
    <source>
        <dbReference type="EMBL" id="KAL2870591.1"/>
    </source>
</evidence>
<feature type="domain" description="HD/PDEase" evidence="1">
    <location>
        <begin position="65"/>
        <end position="181"/>
    </location>
</feature>
<dbReference type="SMART" id="SM00471">
    <property type="entry name" value="HDc"/>
    <property type="match status" value="1"/>
</dbReference>
<gene>
    <name evidence="2" type="ORF">BJX67DRAFT_242704</name>
</gene>
<dbReference type="Proteomes" id="UP001610432">
    <property type="component" value="Unassembled WGS sequence"/>
</dbReference>
<proteinExistence type="predicted"/>
<dbReference type="PANTHER" id="PTHR11373">
    <property type="entry name" value="DEOXYNUCLEOSIDE TRIPHOSPHATE TRIPHOSPHOHYDROLASE"/>
    <property type="match status" value="1"/>
</dbReference>
<dbReference type="GeneID" id="98141198"/>
<keyword evidence="3" id="KW-1185">Reference proteome</keyword>
<protein>
    <recommendedName>
        <fullName evidence="1">HD/PDEase domain-containing protein</fullName>
    </recommendedName>
</protein>
<dbReference type="Gene3D" id="1.10.3210.10">
    <property type="entry name" value="Hypothetical protein af1432"/>
    <property type="match status" value="1"/>
</dbReference>
<dbReference type="CDD" id="cd00077">
    <property type="entry name" value="HDc"/>
    <property type="match status" value="1"/>
</dbReference>